<dbReference type="InterPro" id="IPR004117">
    <property type="entry name" value="7tm6_olfct_rcpt"/>
</dbReference>
<feature type="transmembrane region" description="Helical" evidence="10">
    <location>
        <begin position="45"/>
        <end position="66"/>
    </location>
</feature>
<evidence type="ECO:0000256" key="3">
    <source>
        <dbReference type="ARBA" id="ARBA00022606"/>
    </source>
</evidence>
<keyword evidence="9 10" id="KW-0807">Transducer</keyword>
<dbReference type="GO" id="GO:0004984">
    <property type="term" value="F:olfactory receptor activity"/>
    <property type="evidence" value="ECO:0007669"/>
    <property type="project" value="InterPro"/>
</dbReference>
<keyword evidence="2" id="KW-1003">Cell membrane</keyword>
<organism evidence="11">
    <name type="scientific">Yemma signatus</name>
    <dbReference type="NCBI Taxonomy" id="300820"/>
    <lineage>
        <taxon>Eukaryota</taxon>
        <taxon>Metazoa</taxon>
        <taxon>Ecdysozoa</taxon>
        <taxon>Arthropoda</taxon>
        <taxon>Hexapoda</taxon>
        <taxon>Insecta</taxon>
        <taxon>Pterygota</taxon>
        <taxon>Neoptera</taxon>
        <taxon>Paraneoptera</taxon>
        <taxon>Hemiptera</taxon>
        <taxon>Heteroptera</taxon>
        <taxon>Panheteroptera</taxon>
        <taxon>Pentatomomorpha</taxon>
        <taxon>Lygaeoidea</taxon>
        <taxon>Berytidae</taxon>
        <taxon>Yemma</taxon>
    </lineage>
</organism>
<dbReference type="GO" id="GO:0005549">
    <property type="term" value="F:odorant binding"/>
    <property type="evidence" value="ECO:0007669"/>
    <property type="project" value="InterPro"/>
</dbReference>
<dbReference type="AlphaFoldDB" id="A0A385H540"/>
<sequence>MDTILKKGVKYTKEEEKELKNTFKTHKGWYLVLGSIMPAFKIHPVFNILFYSIHFYILLYNVYLTFIVEEEMAIASEALYFTLIICCALCFTSSTFKIAKYIRELVEKLTRGVYIYGDTIDPETSAMIKTITADMKKRKFRLMNSIEIVFNSFFFGCVVAFPVLAGKFSPKSDALREKFSNLTTYTLNDQAMVIGWFPYDTRDWPLWTLAFLSEYYMGLSILCILDGLDLSFIGFAEEMCNEIEIFNLTVRNVVKRARYLYTKKFGREVSSFEDEKFHACLKECLKDSVRHHCACIRYFRDLQNAYSAPVLVVILTGALMLCMSGVIFVSKKVNMGIKLEFFFYLVGEITHIFIYSYYGERVNELSSNSHEKPYEMGWEEMSKVLLPYILMIQSRTIEPLKLSAGGLIACSFDTFGNVVSSAYSYFNLLSAAADF</sequence>
<feature type="transmembrane region" description="Helical" evidence="10">
    <location>
        <begin position="78"/>
        <end position="99"/>
    </location>
</feature>
<gene>
    <name evidence="11" type="primary">OR54</name>
</gene>
<dbReference type="EMBL" id="MG204689">
    <property type="protein sequence ID" value="AXX83055.1"/>
    <property type="molecule type" value="mRNA"/>
</dbReference>
<evidence type="ECO:0000256" key="4">
    <source>
        <dbReference type="ARBA" id="ARBA00022692"/>
    </source>
</evidence>
<evidence type="ECO:0000256" key="10">
    <source>
        <dbReference type="RuleBase" id="RU351113"/>
    </source>
</evidence>
<accession>A0A385H540</accession>
<feature type="transmembrane region" description="Helical" evidence="10">
    <location>
        <begin position="306"/>
        <end position="329"/>
    </location>
</feature>
<reference evidence="11" key="1">
    <citation type="submission" date="2017-10" db="EMBL/GenBank/DDBJ databases">
        <authorList>
            <person name="Banno H."/>
            <person name="Chua N.-H."/>
        </authorList>
    </citation>
    <scope>NUCLEOTIDE SEQUENCE</scope>
</reference>
<dbReference type="Pfam" id="PF02949">
    <property type="entry name" value="7tm_6"/>
    <property type="match status" value="1"/>
</dbReference>
<keyword evidence="4 10" id="KW-0812">Transmembrane</keyword>
<evidence type="ECO:0000313" key="11">
    <source>
        <dbReference type="EMBL" id="AXX83055.1"/>
    </source>
</evidence>
<protein>
    <recommendedName>
        <fullName evidence="10">Odorant receptor</fullName>
    </recommendedName>
</protein>
<evidence type="ECO:0000256" key="1">
    <source>
        <dbReference type="ARBA" id="ARBA00004651"/>
    </source>
</evidence>
<feature type="transmembrane region" description="Helical" evidence="10">
    <location>
        <begin position="341"/>
        <end position="358"/>
    </location>
</feature>
<keyword evidence="6 10" id="KW-1133">Transmembrane helix</keyword>
<keyword evidence="7 10" id="KW-0472">Membrane</keyword>
<keyword evidence="5 10" id="KW-0552">Olfaction</keyword>
<comment type="subcellular location">
    <subcellularLocation>
        <location evidence="1 10">Cell membrane</location>
        <topology evidence="1 10">Multi-pass membrane protein</topology>
    </subcellularLocation>
</comment>
<feature type="transmembrane region" description="Helical" evidence="10">
    <location>
        <begin position="145"/>
        <end position="165"/>
    </location>
</feature>
<keyword evidence="8 10" id="KW-0675">Receptor</keyword>
<dbReference type="PANTHER" id="PTHR21137:SF35">
    <property type="entry name" value="ODORANT RECEPTOR 19A-RELATED"/>
    <property type="match status" value="1"/>
</dbReference>
<evidence type="ECO:0000256" key="8">
    <source>
        <dbReference type="ARBA" id="ARBA00023170"/>
    </source>
</evidence>
<evidence type="ECO:0000256" key="2">
    <source>
        <dbReference type="ARBA" id="ARBA00022475"/>
    </source>
</evidence>
<evidence type="ECO:0000256" key="7">
    <source>
        <dbReference type="ARBA" id="ARBA00023136"/>
    </source>
</evidence>
<dbReference type="PANTHER" id="PTHR21137">
    <property type="entry name" value="ODORANT RECEPTOR"/>
    <property type="match status" value="1"/>
</dbReference>
<feature type="transmembrane region" description="Helical" evidence="10">
    <location>
        <begin position="204"/>
        <end position="225"/>
    </location>
</feature>
<evidence type="ECO:0000256" key="6">
    <source>
        <dbReference type="ARBA" id="ARBA00022989"/>
    </source>
</evidence>
<keyword evidence="3 10" id="KW-0716">Sensory transduction</keyword>
<comment type="similarity">
    <text evidence="10">Belongs to the insect chemoreceptor superfamily. Heteromeric odorant receptor channel (TC 1.A.69) family.</text>
</comment>
<dbReference type="GO" id="GO:0005886">
    <property type="term" value="C:plasma membrane"/>
    <property type="evidence" value="ECO:0007669"/>
    <property type="project" value="UniProtKB-SubCell"/>
</dbReference>
<evidence type="ECO:0000256" key="9">
    <source>
        <dbReference type="ARBA" id="ARBA00023224"/>
    </source>
</evidence>
<comment type="caution">
    <text evidence="10">Lacks conserved residue(s) required for the propagation of feature annotation.</text>
</comment>
<proteinExistence type="evidence at transcript level"/>
<dbReference type="GO" id="GO:0007165">
    <property type="term" value="P:signal transduction"/>
    <property type="evidence" value="ECO:0007669"/>
    <property type="project" value="UniProtKB-KW"/>
</dbReference>
<evidence type="ECO:0000256" key="5">
    <source>
        <dbReference type="ARBA" id="ARBA00022725"/>
    </source>
</evidence>
<name>A0A385H540_9HEMI</name>